<dbReference type="EMBL" id="CP100390">
    <property type="protein sequence ID" value="UZE96485.1"/>
    <property type="molecule type" value="Genomic_DNA"/>
</dbReference>
<name>A0ABY6N2Z6_9ALTE</name>
<proteinExistence type="predicted"/>
<reference evidence="2" key="1">
    <citation type="submission" date="2022-06" db="EMBL/GenBank/DDBJ databases">
        <title>Alkalimarinus sp. nov., isolated from gut of a Alitta virens.</title>
        <authorList>
            <person name="Yang A.I."/>
            <person name="Shin N.-R."/>
        </authorList>
    </citation>
    <scope>NUCLEOTIDE SEQUENCE</scope>
    <source>
        <strain evidence="2">A2M4</strain>
    </source>
</reference>
<evidence type="ECO:0000256" key="1">
    <source>
        <dbReference type="SAM" id="SignalP"/>
    </source>
</evidence>
<evidence type="ECO:0000313" key="3">
    <source>
        <dbReference type="Proteomes" id="UP001163739"/>
    </source>
</evidence>
<sequence length="370" mass="42903">MPKSVLILLTFIISSVSVQQVFAASNKPLTGADDSLQVDDASVKLNQPEPTDNTEVDADQKTLDSIDPNLNSATFEWIETQQITWSQNISAIGGYLDSFMGDNTGYQDINKSFIKLYFDLDTSKYDGVSFEPKIKVSLDLPVTKEKLRLVIENDPDQELGIKERNLSDLPSTNREANDGFYGAIRYLFESKKWSRLSLDWGVKARWPPDPFARFRAVRGWDLNENWGMVYSQEVFIFESKGFGAYSQFDFNRRLSEKLLFRVTSVVDWHERTEQFDFLEQISLFQDINNKRAIQYAAGIVAEEKSGSRITNYYTKAAYRRRLYKDWLFYEMTPGIEFQRIENFDPNPFVSFRLEMLFAKDASRKLTTRLY</sequence>
<evidence type="ECO:0000313" key="2">
    <source>
        <dbReference type="EMBL" id="UZE96485.1"/>
    </source>
</evidence>
<gene>
    <name evidence="2" type="ORF">NKI27_01680</name>
</gene>
<feature type="chain" id="PRO_5047509213" evidence="1">
    <location>
        <begin position="24"/>
        <end position="370"/>
    </location>
</feature>
<keyword evidence="1" id="KW-0732">Signal</keyword>
<dbReference type="Proteomes" id="UP001163739">
    <property type="component" value="Chromosome"/>
</dbReference>
<accession>A0ABY6N2Z6</accession>
<organism evidence="2 3">
    <name type="scientific">Alkalimarinus alittae</name>
    <dbReference type="NCBI Taxonomy" id="2961619"/>
    <lineage>
        <taxon>Bacteria</taxon>
        <taxon>Pseudomonadati</taxon>
        <taxon>Pseudomonadota</taxon>
        <taxon>Gammaproteobacteria</taxon>
        <taxon>Alteromonadales</taxon>
        <taxon>Alteromonadaceae</taxon>
        <taxon>Alkalimarinus</taxon>
    </lineage>
</organism>
<keyword evidence="3" id="KW-1185">Reference proteome</keyword>
<feature type="signal peptide" evidence="1">
    <location>
        <begin position="1"/>
        <end position="23"/>
    </location>
</feature>
<dbReference type="RefSeq" id="WP_265047970.1">
    <property type="nucleotide sequence ID" value="NZ_CP100390.1"/>
</dbReference>
<protein>
    <submittedName>
        <fullName evidence="2">Uncharacterized protein</fullName>
    </submittedName>
</protein>